<evidence type="ECO:0000313" key="1">
    <source>
        <dbReference type="EMBL" id="KAF5761374.1"/>
    </source>
</evidence>
<comment type="caution">
    <text evidence="1">The sequence shown here is derived from an EMBL/GenBank/DDBJ whole genome shotgun (WGS) entry which is preliminary data.</text>
</comment>
<reference evidence="1" key="1">
    <citation type="journal article" date="2017" name="Nature">
        <title>The sunflower genome provides insights into oil metabolism, flowering and Asterid evolution.</title>
        <authorList>
            <person name="Badouin H."/>
            <person name="Gouzy J."/>
            <person name="Grassa C.J."/>
            <person name="Murat F."/>
            <person name="Staton S.E."/>
            <person name="Cottret L."/>
            <person name="Lelandais-Briere C."/>
            <person name="Owens G.L."/>
            <person name="Carrere S."/>
            <person name="Mayjonade B."/>
            <person name="Legrand L."/>
            <person name="Gill N."/>
            <person name="Kane N.C."/>
            <person name="Bowers J.E."/>
            <person name="Hubner S."/>
            <person name="Bellec A."/>
            <person name="Berard A."/>
            <person name="Berges H."/>
            <person name="Blanchet N."/>
            <person name="Boniface M.C."/>
            <person name="Brunel D."/>
            <person name="Catrice O."/>
            <person name="Chaidir N."/>
            <person name="Claudel C."/>
            <person name="Donnadieu C."/>
            <person name="Faraut T."/>
            <person name="Fievet G."/>
            <person name="Helmstetter N."/>
            <person name="King M."/>
            <person name="Knapp S.J."/>
            <person name="Lai Z."/>
            <person name="Le Paslier M.C."/>
            <person name="Lippi Y."/>
            <person name="Lorenzon L."/>
            <person name="Mandel J.R."/>
            <person name="Marage G."/>
            <person name="Marchand G."/>
            <person name="Marquand E."/>
            <person name="Bret-Mestries E."/>
            <person name="Morien E."/>
            <person name="Nambeesan S."/>
            <person name="Nguyen T."/>
            <person name="Pegot-Espagnet P."/>
            <person name="Pouilly N."/>
            <person name="Raftis F."/>
            <person name="Sallet E."/>
            <person name="Schiex T."/>
            <person name="Thomas J."/>
            <person name="Vandecasteele C."/>
            <person name="Vares D."/>
            <person name="Vear F."/>
            <person name="Vautrin S."/>
            <person name="Crespi M."/>
            <person name="Mangin B."/>
            <person name="Burke J.M."/>
            <person name="Salse J."/>
            <person name="Munos S."/>
            <person name="Vincourt P."/>
            <person name="Rieseberg L.H."/>
            <person name="Langlade N.B."/>
        </authorList>
    </citation>
    <scope>NUCLEOTIDE SEQUENCE</scope>
    <source>
        <tissue evidence="1">Leaves</tissue>
    </source>
</reference>
<accession>A0A9K3DV98</accession>
<keyword evidence="2" id="KW-1185">Reference proteome</keyword>
<dbReference type="AlphaFoldDB" id="A0A9K3DV98"/>
<proteinExistence type="predicted"/>
<evidence type="ECO:0000313" key="2">
    <source>
        <dbReference type="Proteomes" id="UP000215914"/>
    </source>
</evidence>
<reference evidence="1" key="2">
    <citation type="submission" date="2020-06" db="EMBL/GenBank/DDBJ databases">
        <title>Helianthus annuus Genome sequencing and assembly Release 2.</title>
        <authorList>
            <person name="Gouzy J."/>
            <person name="Langlade N."/>
            <person name="Munos S."/>
        </authorList>
    </citation>
    <scope>NUCLEOTIDE SEQUENCE</scope>
    <source>
        <tissue evidence="1">Leaves</tissue>
    </source>
</reference>
<dbReference type="EMBL" id="MNCJ02000331">
    <property type="protein sequence ID" value="KAF5761374.1"/>
    <property type="molecule type" value="Genomic_DNA"/>
</dbReference>
<dbReference type="Proteomes" id="UP000215914">
    <property type="component" value="Unassembled WGS sequence"/>
</dbReference>
<protein>
    <submittedName>
        <fullName evidence="1">Uncharacterized protein</fullName>
    </submittedName>
</protein>
<name>A0A9K3DV98_HELAN</name>
<gene>
    <name evidence="1" type="ORF">HanXRQr2_Chr16g0764381</name>
</gene>
<dbReference type="Gramene" id="mRNA:HanXRQr2_Chr16g0764381">
    <property type="protein sequence ID" value="CDS:HanXRQr2_Chr16g0764381.1"/>
    <property type="gene ID" value="HanXRQr2_Chr16g0764381"/>
</dbReference>
<organism evidence="1 2">
    <name type="scientific">Helianthus annuus</name>
    <name type="common">Common sunflower</name>
    <dbReference type="NCBI Taxonomy" id="4232"/>
    <lineage>
        <taxon>Eukaryota</taxon>
        <taxon>Viridiplantae</taxon>
        <taxon>Streptophyta</taxon>
        <taxon>Embryophyta</taxon>
        <taxon>Tracheophyta</taxon>
        <taxon>Spermatophyta</taxon>
        <taxon>Magnoliopsida</taxon>
        <taxon>eudicotyledons</taxon>
        <taxon>Gunneridae</taxon>
        <taxon>Pentapetalae</taxon>
        <taxon>asterids</taxon>
        <taxon>campanulids</taxon>
        <taxon>Asterales</taxon>
        <taxon>Asteraceae</taxon>
        <taxon>Asteroideae</taxon>
        <taxon>Heliantheae alliance</taxon>
        <taxon>Heliantheae</taxon>
        <taxon>Helianthus</taxon>
    </lineage>
</organism>
<sequence length="59" mass="7093">MISYYYEVQTYLTSKCQIKVVSTFHFSKLHKFMISYYSEVETYLTSKGKRYSFLILIGQ</sequence>